<feature type="transmembrane region" description="Helical" evidence="1">
    <location>
        <begin position="84"/>
        <end position="104"/>
    </location>
</feature>
<dbReference type="RefSeq" id="XP_001012251.1">
    <property type="nucleotide sequence ID" value="XM_001012251.1"/>
</dbReference>
<name>Q234J7_TETTS</name>
<organism evidence="2 3">
    <name type="scientific">Tetrahymena thermophila (strain SB210)</name>
    <dbReference type="NCBI Taxonomy" id="312017"/>
    <lineage>
        <taxon>Eukaryota</taxon>
        <taxon>Sar</taxon>
        <taxon>Alveolata</taxon>
        <taxon>Ciliophora</taxon>
        <taxon>Intramacronucleata</taxon>
        <taxon>Oligohymenophorea</taxon>
        <taxon>Hymenostomatida</taxon>
        <taxon>Tetrahymenina</taxon>
        <taxon>Tetrahymenidae</taxon>
        <taxon>Tetrahymena</taxon>
    </lineage>
</organism>
<sequence>MFYQREDATFEGYFVKLIQITLIFNMLDDPMTLRSQNMKIPNDVFDFYKINFQQIGRIIFMIVYYILNNIYFSNAENNYILARIYFTILLAFSLTSINQVIKFLRDYIKNGSFIDIWPVNQYYIQKLYKYEEELTVNKRYIILNILKQSDNQNPQFQDGYQQLLEQINQDWQIIMKLLLRTKKSFAISFSDIEYQCHHKIKSINFFLNLENKEIFFAFNKNQEELNKTFLDLYQQNYFSSCKIKQIQLDYYEDYLIPFLTENYKLLIQSKGYQFDSTYDKKRFLELKYRFVGPIFSYYVLSKYTANNPFFISGQVLFYDLYD</sequence>
<keyword evidence="3" id="KW-1185">Reference proteome</keyword>
<feature type="transmembrane region" description="Helical" evidence="1">
    <location>
        <begin position="55"/>
        <end position="72"/>
    </location>
</feature>
<evidence type="ECO:0000256" key="1">
    <source>
        <dbReference type="SAM" id="Phobius"/>
    </source>
</evidence>
<dbReference type="KEGG" id="tet:TTHERM_00104990"/>
<keyword evidence="1 2" id="KW-0812">Transmembrane</keyword>
<gene>
    <name evidence="2" type="ORF">TTHERM_00104990</name>
</gene>
<dbReference type="AlphaFoldDB" id="Q234J7"/>
<reference evidence="3" key="1">
    <citation type="journal article" date="2006" name="PLoS Biol.">
        <title>Macronuclear genome sequence of the ciliate Tetrahymena thermophila, a model eukaryote.</title>
        <authorList>
            <person name="Eisen J.A."/>
            <person name="Coyne R.S."/>
            <person name="Wu M."/>
            <person name="Wu D."/>
            <person name="Thiagarajan M."/>
            <person name="Wortman J.R."/>
            <person name="Badger J.H."/>
            <person name="Ren Q."/>
            <person name="Amedeo P."/>
            <person name="Jones K.M."/>
            <person name="Tallon L.J."/>
            <person name="Delcher A.L."/>
            <person name="Salzberg S.L."/>
            <person name="Silva J.C."/>
            <person name="Haas B.J."/>
            <person name="Majoros W.H."/>
            <person name="Farzad M."/>
            <person name="Carlton J.M."/>
            <person name="Smith R.K. Jr."/>
            <person name="Garg J."/>
            <person name="Pearlman R.E."/>
            <person name="Karrer K.M."/>
            <person name="Sun L."/>
            <person name="Manning G."/>
            <person name="Elde N.C."/>
            <person name="Turkewitz A.P."/>
            <person name="Asai D.J."/>
            <person name="Wilkes D.E."/>
            <person name="Wang Y."/>
            <person name="Cai H."/>
            <person name="Collins K."/>
            <person name="Stewart B.A."/>
            <person name="Lee S.R."/>
            <person name="Wilamowska K."/>
            <person name="Weinberg Z."/>
            <person name="Ruzzo W.L."/>
            <person name="Wloga D."/>
            <person name="Gaertig J."/>
            <person name="Frankel J."/>
            <person name="Tsao C.-C."/>
            <person name="Gorovsky M.A."/>
            <person name="Keeling P.J."/>
            <person name="Waller R.F."/>
            <person name="Patron N.J."/>
            <person name="Cherry J.M."/>
            <person name="Stover N.A."/>
            <person name="Krieger C.J."/>
            <person name="del Toro C."/>
            <person name="Ryder H.F."/>
            <person name="Williamson S.C."/>
            <person name="Barbeau R.A."/>
            <person name="Hamilton E.P."/>
            <person name="Orias E."/>
        </authorList>
    </citation>
    <scope>NUCLEOTIDE SEQUENCE [LARGE SCALE GENOMIC DNA]</scope>
    <source>
        <strain evidence="3">SB210</strain>
    </source>
</reference>
<dbReference type="Proteomes" id="UP000009168">
    <property type="component" value="Unassembled WGS sequence"/>
</dbReference>
<keyword evidence="1" id="KW-0472">Membrane</keyword>
<dbReference type="EMBL" id="GG662767">
    <property type="protein sequence ID" value="EAR92006.1"/>
    <property type="molecule type" value="Genomic_DNA"/>
</dbReference>
<evidence type="ECO:0000313" key="2">
    <source>
        <dbReference type="EMBL" id="EAR92006.1"/>
    </source>
</evidence>
<evidence type="ECO:0000313" key="3">
    <source>
        <dbReference type="Proteomes" id="UP000009168"/>
    </source>
</evidence>
<accession>Q234J7</accession>
<proteinExistence type="predicted"/>
<protein>
    <submittedName>
        <fullName evidence="2">Transmembrane protein, putative</fullName>
    </submittedName>
</protein>
<dbReference type="InParanoid" id="Q234J7"/>
<keyword evidence="1" id="KW-1133">Transmembrane helix</keyword>
<dbReference type="GeneID" id="7828120"/>
<dbReference type="HOGENOM" id="CLU_864619_0_0_1"/>